<keyword evidence="3" id="KW-1185">Reference proteome</keyword>
<sequence length="107" mass="11887">MPTGSIATQPAPSWGQFIDSIGRQFTDLRRLTTHASIPDAEAASPRATASSRSTSLHLVGFHESTPRIRKDATNAAITDYDTNYRDQFEWVFGRRLRVSIVRVGMPP</sequence>
<dbReference type="EMBL" id="JAGMUV010000010">
    <property type="protein sequence ID" value="KAH7141693.1"/>
    <property type="molecule type" value="Genomic_DNA"/>
</dbReference>
<evidence type="ECO:0000313" key="2">
    <source>
        <dbReference type="EMBL" id="KAH7141693.1"/>
    </source>
</evidence>
<dbReference type="OrthoDB" id="59699at2759"/>
<protein>
    <submittedName>
        <fullName evidence="2">Uncharacterized protein</fullName>
    </submittedName>
</protein>
<accession>A0A9P9ER31</accession>
<organism evidence="2 3">
    <name type="scientific">Dactylonectria macrodidyma</name>
    <dbReference type="NCBI Taxonomy" id="307937"/>
    <lineage>
        <taxon>Eukaryota</taxon>
        <taxon>Fungi</taxon>
        <taxon>Dikarya</taxon>
        <taxon>Ascomycota</taxon>
        <taxon>Pezizomycotina</taxon>
        <taxon>Sordariomycetes</taxon>
        <taxon>Hypocreomycetidae</taxon>
        <taxon>Hypocreales</taxon>
        <taxon>Nectriaceae</taxon>
        <taxon>Dactylonectria</taxon>
    </lineage>
</organism>
<feature type="compositionally biased region" description="Low complexity" evidence="1">
    <location>
        <begin position="40"/>
        <end position="54"/>
    </location>
</feature>
<comment type="caution">
    <text evidence="2">The sequence shown here is derived from an EMBL/GenBank/DDBJ whole genome shotgun (WGS) entry which is preliminary data.</text>
</comment>
<dbReference type="Proteomes" id="UP000738349">
    <property type="component" value="Unassembled WGS sequence"/>
</dbReference>
<proteinExistence type="predicted"/>
<feature type="region of interest" description="Disordered" evidence="1">
    <location>
        <begin position="35"/>
        <end position="54"/>
    </location>
</feature>
<evidence type="ECO:0000256" key="1">
    <source>
        <dbReference type="SAM" id="MobiDB-lite"/>
    </source>
</evidence>
<dbReference type="AlphaFoldDB" id="A0A9P9ER31"/>
<name>A0A9P9ER31_9HYPO</name>
<reference evidence="2" key="1">
    <citation type="journal article" date="2021" name="Nat. Commun.">
        <title>Genetic determinants of endophytism in the Arabidopsis root mycobiome.</title>
        <authorList>
            <person name="Mesny F."/>
            <person name="Miyauchi S."/>
            <person name="Thiergart T."/>
            <person name="Pickel B."/>
            <person name="Atanasova L."/>
            <person name="Karlsson M."/>
            <person name="Huettel B."/>
            <person name="Barry K.W."/>
            <person name="Haridas S."/>
            <person name="Chen C."/>
            <person name="Bauer D."/>
            <person name="Andreopoulos W."/>
            <person name="Pangilinan J."/>
            <person name="LaButti K."/>
            <person name="Riley R."/>
            <person name="Lipzen A."/>
            <person name="Clum A."/>
            <person name="Drula E."/>
            <person name="Henrissat B."/>
            <person name="Kohler A."/>
            <person name="Grigoriev I.V."/>
            <person name="Martin F.M."/>
            <person name="Hacquard S."/>
        </authorList>
    </citation>
    <scope>NUCLEOTIDE SEQUENCE</scope>
    <source>
        <strain evidence="2">MPI-CAGE-AT-0147</strain>
    </source>
</reference>
<evidence type="ECO:0000313" key="3">
    <source>
        <dbReference type="Proteomes" id="UP000738349"/>
    </source>
</evidence>
<gene>
    <name evidence="2" type="ORF">EDB81DRAFT_760548</name>
</gene>